<comment type="catalytic activity">
    <reaction evidence="12">
        <text>Preferential cleavage: (Ac)2-L-Lys-D-Ala-|-D-Ala. Also transpeptidation of peptidyl-alanyl moieties that are N-acyl substituents of D-alanine.</text>
        <dbReference type="EC" id="3.4.16.4"/>
    </reaction>
</comment>
<dbReference type="AlphaFoldDB" id="A0A062V984"/>
<keyword evidence="11" id="KW-0961">Cell wall biogenesis/degradation</keyword>
<evidence type="ECO:0000256" key="2">
    <source>
        <dbReference type="ARBA" id="ARBA00004752"/>
    </source>
</evidence>
<evidence type="ECO:0000256" key="8">
    <source>
        <dbReference type="ARBA" id="ARBA00022801"/>
    </source>
</evidence>
<evidence type="ECO:0000256" key="7">
    <source>
        <dbReference type="ARBA" id="ARBA00022729"/>
    </source>
</evidence>
<evidence type="ECO:0000256" key="15">
    <source>
        <dbReference type="RuleBase" id="RU004016"/>
    </source>
</evidence>
<evidence type="ECO:0000313" key="18">
    <source>
        <dbReference type="EMBL" id="KCZ96682.1"/>
    </source>
</evidence>
<evidence type="ECO:0000256" key="16">
    <source>
        <dbReference type="SAM" id="SignalP"/>
    </source>
</evidence>
<comment type="similarity">
    <text evidence="3 15">Belongs to the peptidase S11 family.</text>
</comment>
<keyword evidence="7 16" id="KW-0732">Signal</keyword>
<dbReference type="InterPro" id="IPR001967">
    <property type="entry name" value="Peptidase_S11_N"/>
</dbReference>
<dbReference type="GO" id="GO:0009252">
    <property type="term" value="P:peptidoglycan biosynthetic process"/>
    <property type="evidence" value="ECO:0007669"/>
    <property type="project" value="UniProtKB-UniPathway"/>
</dbReference>
<dbReference type="STRING" id="1280954.HPO_18675"/>
<evidence type="ECO:0000256" key="1">
    <source>
        <dbReference type="ARBA" id="ARBA00003217"/>
    </source>
</evidence>
<dbReference type="InterPro" id="IPR012338">
    <property type="entry name" value="Beta-lactam/transpept-like"/>
</dbReference>
<dbReference type="Gene3D" id="2.60.410.10">
    <property type="entry name" value="D-Ala-D-Ala carboxypeptidase, C-terminal domain"/>
    <property type="match status" value="1"/>
</dbReference>
<dbReference type="SMART" id="SM00936">
    <property type="entry name" value="PBP5_C"/>
    <property type="match status" value="1"/>
</dbReference>
<dbReference type="Gene3D" id="3.40.710.10">
    <property type="entry name" value="DD-peptidase/beta-lactamase superfamily"/>
    <property type="match status" value="1"/>
</dbReference>
<dbReference type="EC" id="3.4.16.4" evidence="4"/>
<feature type="chain" id="PRO_5001619619" description="serine-type D-Ala-D-Ala carboxypeptidase" evidence="16">
    <location>
        <begin position="44"/>
        <end position="403"/>
    </location>
</feature>
<accession>A0A062V984</accession>
<dbReference type="EMBL" id="ARYM01000038">
    <property type="protein sequence ID" value="KCZ96682.1"/>
    <property type="molecule type" value="Genomic_DNA"/>
</dbReference>
<evidence type="ECO:0000256" key="5">
    <source>
        <dbReference type="ARBA" id="ARBA00022645"/>
    </source>
</evidence>
<evidence type="ECO:0000313" key="19">
    <source>
        <dbReference type="Proteomes" id="UP000027100"/>
    </source>
</evidence>
<dbReference type="PANTHER" id="PTHR21581">
    <property type="entry name" value="D-ALANYL-D-ALANINE CARBOXYPEPTIDASE"/>
    <property type="match status" value="1"/>
</dbReference>
<feature type="domain" description="Peptidase S11 D-Ala-D-Ala carboxypeptidase A C-terminal" evidence="17">
    <location>
        <begin position="293"/>
        <end position="383"/>
    </location>
</feature>
<dbReference type="UniPathway" id="UPA00219"/>
<dbReference type="Pfam" id="PF07943">
    <property type="entry name" value="PBP5_C"/>
    <property type="match status" value="1"/>
</dbReference>
<keyword evidence="9" id="KW-0133">Cell shape</keyword>
<evidence type="ECO:0000256" key="11">
    <source>
        <dbReference type="ARBA" id="ARBA00023316"/>
    </source>
</evidence>
<dbReference type="SUPFAM" id="SSF56601">
    <property type="entry name" value="beta-lactamase/transpeptidase-like"/>
    <property type="match status" value="1"/>
</dbReference>
<feature type="active site" evidence="13">
    <location>
        <position position="142"/>
    </location>
</feature>
<dbReference type="SUPFAM" id="SSF69189">
    <property type="entry name" value="Penicillin-binding protein associated domain"/>
    <property type="match status" value="1"/>
</dbReference>
<keyword evidence="6" id="KW-0645">Protease</keyword>
<dbReference type="PANTHER" id="PTHR21581:SF6">
    <property type="entry name" value="TRAFFICKING PROTEIN PARTICLE COMPLEX SUBUNIT 12"/>
    <property type="match status" value="1"/>
</dbReference>
<evidence type="ECO:0000256" key="10">
    <source>
        <dbReference type="ARBA" id="ARBA00022984"/>
    </source>
</evidence>
<protein>
    <recommendedName>
        <fullName evidence="4">serine-type D-Ala-D-Ala carboxypeptidase</fullName>
        <ecNumber evidence="4">3.4.16.4</ecNumber>
    </recommendedName>
</protein>
<reference evidence="18 19" key="1">
    <citation type="journal article" date="2014" name="Antonie Van Leeuwenhoek">
        <title>Hyphomonas beringensis sp. nov. and Hyphomonas chukchiensis sp. nov., isolated from surface seawater of the Bering Sea and Chukchi Sea.</title>
        <authorList>
            <person name="Li C."/>
            <person name="Lai Q."/>
            <person name="Li G."/>
            <person name="Dong C."/>
            <person name="Wang J."/>
            <person name="Liao Y."/>
            <person name="Shao Z."/>
        </authorList>
    </citation>
    <scope>NUCLEOTIDE SEQUENCE [LARGE SCALE GENOMIC DNA]</scope>
    <source>
        <strain evidence="18 19">PS728</strain>
    </source>
</reference>
<dbReference type="PRINTS" id="PR00725">
    <property type="entry name" value="DADACBPTASE1"/>
</dbReference>
<evidence type="ECO:0000256" key="12">
    <source>
        <dbReference type="ARBA" id="ARBA00034000"/>
    </source>
</evidence>
<feature type="binding site" evidence="14">
    <location>
        <position position="243"/>
    </location>
    <ligand>
        <name>substrate</name>
    </ligand>
</feature>
<dbReference type="eggNOG" id="COG1686">
    <property type="taxonomic scope" value="Bacteria"/>
</dbReference>
<keyword evidence="5 18" id="KW-0121">Carboxypeptidase</keyword>
<dbReference type="GO" id="GO:0009002">
    <property type="term" value="F:serine-type D-Ala-D-Ala carboxypeptidase activity"/>
    <property type="evidence" value="ECO:0007669"/>
    <property type="project" value="UniProtKB-EC"/>
</dbReference>
<dbReference type="InterPro" id="IPR037167">
    <property type="entry name" value="Peptidase_S11_C_sf"/>
</dbReference>
<evidence type="ECO:0000256" key="4">
    <source>
        <dbReference type="ARBA" id="ARBA00012448"/>
    </source>
</evidence>
<dbReference type="GO" id="GO:0006508">
    <property type="term" value="P:proteolysis"/>
    <property type="evidence" value="ECO:0007669"/>
    <property type="project" value="UniProtKB-KW"/>
</dbReference>
<dbReference type="Proteomes" id="UP000027100">
    <property type="component" value="Unassembled WGS sequence"/>
</dbReference>
<feature type="signal peptide" evidence="16">
    <location>
        <begin position="1"/>
        <end position="43"/>
    </location>
</feature>
<evidence type="ECO:0000256" key="9">
    <source>
        <dbReference type="ARBA" id="ARBA00022960"/>
    </source>
</evidence>
<gene>
    <name evidence="18" type="ORF">HPO_18675</name>
</gene>
<feature type="active site" description="Proton acceptor" evidence="13">
    <location>
        <position position="80"/>
    </location>
</feature>
<dbReference type="InterPro" id="IPR012907">
    <property type="entry name" value="Peptidase_S11_C"/>
</dbReference>
<evidence type="ECO:0000256" key="14">
    <source>
        <dbReference type="PIRSR" id="PIRSR618044-2"/>
    </source>
</evidence>
<keyword evidence="8" id="KW-0378">Hydrolase</keyword>
<dbReference type="Pfam" id="PF00768">
    <property type="entry name" value="Peptidase_S11"/>
    <property type="match status" value="1"/>
</dbReference>
<feature type="active site" description="Acyl-ester intermediate" evidence="13">
    <location>
        <position position="77"/>
    </location>
</feature>
<keyword evidence="19" id="KW-1185">Reference proteome</keyword>
<evidence type="ECO:0000256" key="6">
    <source>
        <dbReference type="ARBA" id="ARBA00022670"/>
    </source>
</evidence>
<keyword evidence="10" id="KW-0573">Peptidoglycan synthesis</keyword>
<comment type="caution">
    <text evidence="18">The sequence shown here is derived from an EMBL/GenBank/DDBJ whole genome shotgun (WGS) entry which is preliminary data.</text>
</comment>
<comment type="function">
    <text evidence="1">Removes C-terminal D-alanyl residues from sugar-peptide cell wall precursors.</text>
</comment>
<evidence type="ECO:0000256" key="13">
    <source>
        <dbReference type="PIRSR" id="PIRSR618044-1"/>
    </source>
</evidence>
<dbReference type="InterPro" id="IPR015956">
    <property type="entry name" value="Peniciliin-bd_prot_C_sf"/>
</dbReference>
<dbReference type="GO" id="GO:0008360">
    <property type="term" value="P:regulation of cell shape"/>
    <property type="evidence" value="ECO:0007669"/>
    <property type="project" value="UniProtKB-KW"/>
</dbReference>
<sequence length="403" mass="43262">MQKAAEYPAAARTAQEKDIVVPFRKVFAALLTLGALSSASASAQMIDTPASHAVIMDHATGKILYTKNGDEPMTPASMTKMMTAYVVFKLIERGELSLTDKFTVSEDAWRRGGFPSGTSTMGLVPKDTPTVEELLHGVITMSGNDACIVLAEGISGSEEAFSRRMTEMAHELGLTSVNFVNSTGLSGEGHVVSAEDLARLAKMTIDDYPQYYEWYSLPSYTWRQYTQANRNPLLEVAGADGLKTGHLESSGYGLTASAVRDGVRRTIVVNGLPTMAARARESERLMRIAFQSFELKTIGPETLALPDVEVWLGETRTVPVSLAEPIEVAGHKAAFSNAKVEIVLAGPVKAPVKKGDQVGKLVITMEGSEPTEAPIIAEADVKKLGFVGMALEGVRTFISSGNE</sequence>
<dbReference type="InterPro" id="IPR018044">
    <property type="entry name" value="Peptidase_S11"/>
</dbReference>
<proteinExistence type="inferred from homology"/>
<organism evidence="18 19">
    <name type="scientific">Hyphomonas polymorpha PS728</name>
    <dbReference type="NCBI Taxonomy" id="1280954"/>
    <lineage>
        <taxon>Bacteria</taxon>
        <taxon>Pseudomonadati</taxon>
        <taxon>Pseudomonadota</taxon>
        <taxon>Alphaproteobacteria</taxon>
        <taxon>Hyphomonadales</taxon>
        <taxon>Hyphomonadaceae</taxon>
        <taxon>Hyphomonas</taxon>
    </lineage>
</organism>
<evidence type="ECO:0000256" key="3">
    <source>
        <dbReference type="ARBA" id="ARBA00007164"/>
    </source>
</evidence>
<comment type="pathway">
    <text evidence="2">Cell wall biogenesis; peptidoglycan biosynthesis.</text>
</comment>
<evidence type="ECO:0000259" key="17">
    <source>
        <dbReference type="SMART" id="SM00936"/>
    </source>
</evidence>
<name>A0A062V984_9PROT</name>
<dbReference type="GO" id="GO:0071555">
    <property type="term" value="P:cell wall organization"/>
    <property type="evidence" value="ECO:0007669"/>
    <property type="project" value="UniProtKB-KW"/>
</dbReference>
<dbReference type="PATRIC" id="fig|1280954.3.peg.3756"/>